<dbReference type="Gene3D" id="3.40.50.12780">
    <property type="entry name" value="N-terminal domain of ligase-like"/>
    <property type="match status" value="1"/>
</dbReference>
<dbReference type="InterPro" id="IPR045851">
    <property type="entry name" value="AMP-bd_C_sf"/>
</dbReference>
<dbReference type="Pfam" id="PF13193">
    <property type="entry name" value="AMP-binding_C"/>
    <property type="match status" value="1"/>
</dbReference>
<evidence type="ECO:0000313" key="6">
    <source>
        <dbReference type="Proteomes" id="UP000622707"/>
    </source>
</evidence>
<keyword evidence="2" id="KW-0436">Ligase</keyword>
<proteinExistence type="inferred from homology"/>
<evidence type="ECO:0000256" key="1">
    <source>
        <dbReference type="ARBA" id="ARBA00006432"/>
    </source>
</evidence>
<dbReference type="PANTHER" id="PTHR43201">
    <property type="entry name" value="ACYL-COA SYNTHETASE"/>
    <property type="match status" value="1"/>
</dbReference>
<feature type="domain" description="AMP-dependent synthetase/ligase" evidence="3">
    <location>
        <begin position="17"/>
        <end position="354"/>
    </location>
</feature>
<dbReference type="PROSITE" id="PS00455">
    <property type="entry name" value="AMP_BINDING"/>
    <property type="match status" value="1"/>
</dbReference>
<keyword evidence="6" id="KW-1185">Reference proteome</keyword>
<name>A0ABS1JS37_9BURK</name>
<dbReference type="InterPro" id="IPR020845">
    <property type="entry name" value="AMP-binding_CS"/>
</dbReference>
<comment type="similarity">
    <text evidence="1">Belongs to the ATP-dependent AMP-binding enzyme family.</text>
</comment>
<dbReference type="SUPFAM" id="SSF56801">
    <property type="entry name" value="Acetyl-CoA synthetase-like"/>
    <property type="match status" value="1"/>
</dbReference>
<reference evidence="5 6" key="1">
    <citation type="journal article" date="2017" name="Int. J. Syst. Evol. Microbiol.">
        <title>Ramlibacter alkalitolerans sp. nov., alkali-tolerant bacterium isolated from soil of ginseng.</title>
        <authorList>
            <person name="Lee D.H."/>
            <person name="Cha C.J."/>
        </authorList>
    </citation>
    <scope>NUCLEOTIDE SEQUENCE [LARGE SCALE GENOMIC DNA]</scope>
    <source>
        <strain evidence="5 6">KACC 19305</strain>
    </source>
</reference>
<dbReference type="EMBL" id="JAEQND010000010">
    <property type="protein sequence ID" value="MBL0427063.1"/>
    <property type="molecule type" value="Genomic_DNA"/>
</dbReference>
<dbReference type="InterPro" id="IPR025110">
    <property type="entry name" value="AMP-bd_C"/>
</dbReference>
<dbReference type="InterPro" id="IPR000873">
    <property type="entry name" value="AMP-dep_synth/lig_dom"/>
</dbReference>
<sequence length="487" mass="51544">MAVSTVHIPATLPEALARQEPGAPALRFGAVWLSYGEVRAAAERAAAIAWHDWGVRPGDRVAWLGANHPAQIALLFGLARIGAMLLPLNFRLAMAEWQRALAECGPRHLVHDGDWAQAARDLASRSALSAHPAETLSAADAPPAPVHAGPDAPVLLVHTSGTTGGPKAAVHTQANLLANMRIAGQVQEMTPADTVLTVLPMFHVGGLCIQTLPALHAGARVLLHARFHPGETLAAIAQARPTLTLLVPATMRALVEHPAWSGTDLSCLRAVWAGSSLLPASLVEAFHARGVPVCNVYGATETGPFSVALPPSRAMDHVGSCGWPAPEVEARLGPPLGDAAELLLRAPNVVRRYWPDLPACDAAGWFATGDLAQRDEDGSYRIVGRARDLIISGGENVHPAEVEAALMLHPGVAECAAFGLPDARWGEVVAVAVVRAEGAQVSQEELVAHLQSQIARFKVPRRWFFVGQLPKTALGKVQRAVLARQFT</sequence>
<dbReference type="Proteomes" id="UP000622707">
    <property type="component" value="Unassembled WGS sequence"/>
</dbReference>
<evidence type="ECO:0000313" key="5">
    <source>
        <dbReference type="EMBL" id="MBL0427063.1"/>
    </source>
</evidence>
<protein>
    <submittedName>
        <fullName evidence="5">AMP-binding protein</fullName>
    </submittedName>
</protein>
<dbReference type="InterPro" id="IPR042099">
    <property type="entry name" value="ANL_N_sf"/>
</dbReference>
<gene>
    <name evidence="5" type="ORF">JI746_18250</name>
</gene>
<dbReference type="Pfam" id="PF00501">
    <property type="entry name" value="AMP-binding"/>
    <property type="match status" value="1"/>
</dbReference>
<evidence type="ECO:0000256" key="2">
    <source>
        <dbReference type="ARBA" id="ARBA00022598"/>
    </source>
</evidence>
<evidence type="ECO:0000259" key="4">
    <source>
        <dbReference type="Pfam" id="PF13193"/>
    </source>
</evidence>
<feature type="domain" description="AMP-binding enzyme C-terminal" evidence="4">
    <location>
        <begin position="401"/>
        <end position="476"/>
    </location>
</feature>
<accession>A0ABS1JS37</accession>
<dbReference type="PANTHER" id="PTHR43201:SF5">
    <property type="entry name" value="MEDIUM-CHAIN ACYL-COA LIGASE ACSF2, MITOCHONDRIAL"/>
    <property type="match status" value="1"/>
</dbReference>
<comment type="caution">
    <text evidence="5">The sequence shown here is derived from an EMBL/GenBank/DDBJ whole genome shotgun (WGS) entry which is preliminary data.</text>
</comment>
<dbReference type="Gene3D" id="3.30.300.30">
    <property type="match status" value="1"/>
</dbReference>
<organism evidence="5 6">
    <name type="scientific">Ramlibacter alkalitolerans</name>
    <dbReference type="NCBI Taxonomy" id="2039631"/>
    <lineage>
        <taxon>Bacteria</taxon>
        <taxon>Pseudomonadati</taxon>
        <taxon>Pseudomonadota</taxon>
        <taxon>Betaproteobacteria</taxon>
        <taxon>Burkholderiales</taxon>
        <taxon>Comamonadaceae</taxon>
        <taxon>Ramlibacter</taxon>
    </lineage>
</organism>
<evidence type="ECO:0000259" key="3">
    <source>
        <dbReference type="Pfam" id="PF00501"/>
    </source>
</evidence>
<dbReference type="RefSeq" id="WP_201691590.1">
    <property type="nucleotide sequence ID" value="NZ_JAEQND010000010.1"/>
</dbReference>